<feature type="region of interest" description="Disordered" evidence="3">
    <location>
        <begin position="1560"/>
        <end position="1582"/>
    </location>
</feature>
<feature type="compositionally biased region" description="Polar residues" evidence="3">
    <location>
        <begin position="454"/>
        <end position="464"/>
    </location>
</feature>
<dbReference type="InterPro" id="IPR029021">
    <property type="entry name" value="Prot-tyrosine_phosphatase-like"/>
</dbReference>
<evidence type="ECO:0000256" key="3">
    <source>
        <dbReference type="SAM" id="MobiDB-lite"/>
    </source>
</evidence>
<feature type="active site" description="Phosphocysteine intermediate" evidence="1">
    <location>
        <position position="1239"/>
    </location>
</feature>
<dbReference type="PANTHER" id="PTHR10807">
    <property type="entry name" value="MYOTUBULARIN-RELATED"/>
    <property type="match status" value="1"/>
</dbReference>
<feature type="region of interest" description="Disordered" evidence="3">
    <location>
        <begin position="1405"/>
        <end position="1428"/>
    </location>
</feature>
<evidence type="ECO:0000256" key="2">
    <source>
        <dbReference type="PIRSR" id="PIRSR630564-2"/>
    </source>
</evidence>
<feature type="compositionally biased region" description="Low complexity" evidence="3">
    <location>
        <begin position="1407"/>
        <end position="1416"/>
    </location>
</feature>
<feature type="domain" description="Myotubularin phosphatase" evidence="4">
    <location>
        <begin position="899"/>
        <end position="1508"/>
    </location>
</feature>
<evidence type="ECO:0000313" key="6">
    <source>
        <dbReference type="Proteomes" id="UP000031737"/>
    </source>
</evidence>
<proteinExistence type="predicted"/>
<keyword evidence="6" id="KW-1185">Reference proteome</keyword>
<evidence type="ECO:0000259" key="4">
    <source>
        <dbReference type="PROSITE" id="PS51339"/>
    </source>
</evidence>
<feature type="binding site" evidence="2">
    <location>
        <begin position="1239"/>
        <end position="1245"/>
    </location>
    <ligand>
        <name>substrate</name>
    </ligand>
</feature>
<feature type="region of interest" description="Disordered" evidence="3">
    <location>
        <begin position="699"/>
        <end position="731"/>
    </location>
</feature>
<dbReference type="PROSITE" id="PS51339">
    <property type="entry name" value="PPASE_MYOTUBULARIN"/>
    <property type="match status" value="1"/>
</dbReference>
<name>A0A061IU54_TRYRA</name>
<dbReference type="Pfam" id="PF06602">
    <property type="entry name" value="Myotub-related"/>
    <property type="match status" value="2"/>
</dbReference>
<dbReference type="VEuPathDB" id="TriTrypDB:TRSC58_06947"/>
<feature type="compositionally biased region" description="Polar residues" evidence="3">
    <location>
        <begin position="1570"/>
        <end position="1579"/>
    </location>
</feature>
<protein>
    <recommendedName>
        <fullName evidence="4">Myotubularin phosphatase domain-containing protein</fullName>
    </recommendedName>
</protein>
<evidence type="ECO:0000313" key="5">
    <source>
        <dbReference type="EMBL" id="ESL05406.1"/>
    </source>
</evidence>
<organism evidence="5 6">
    <name type="scientific">Trypanosoma rangeli SC58</name>
    <dbReference type="NCBI Taxonomy" id="429131"/>
    <lineage>
        <taxon>Eukaryota</taxon>
        <taxon>Discoba</taxon>
        <taxon>Euglenozoa</taxon>
        <taxon>Kinetoplastea</taxon>
        <taxon>Metakinetoplastina</taxon>
        <taxon>Trypanosomatida</taxon>
        <taxon>Trypanosomatidae</taxon>
        <taxon>Trypanosoma</taxon>
        <taxon>Herpetosoma</taxon>
    </lineage>
</organism>
<feature type="region of interest" description="Disordered" evidence="3">
    <location>
        <begin position="499"/>
        <end position="518"/>
    </location>
</feature>
<sequence>MRACVFAFLRVSLPSSSLQETCHVSLLSWSSLPPSLCSDVLALSCLGCGEGKKKHIEFGFLRVGLCCCCCFGVFCSRVWVGGASGARQRRFGFMRGATSTPAGGRGNTGEECGENVGGGAHLHLLLLKFEVPDAVEGGTAGAGWLRSWQQICGVGLGPFIFLCGRRTTNEDGGFHVVVRRPMDMPLPRLVGWCLGHAGRRRRDRQTPRLRFVQFTPLRDPQQLRLGDVVEGPALFVTEEKLVTLSSVTGQTVTDDTEEANEETDAVEQLSAAEETFLPSLLQQTSAWSVALLSRCGALTGGGASLSKELRGRGDVEMAVRALRYLQRATCARSRQETTMDIVGIVVEWAALMYGALAASPPLQENAKNAEEAEGTTATCVPPAMPPVQEFLAGRGEATFLQGEQLGSPRRLTPPHPFHPSHLFSPLGPDDLAIDRRSSRGSGASMGAGRDVMPPQTQGNIPTPQQMPRRAVTAAKAHNLPFMSVCSEVLEAAFHLQQNGPQRKPSHVNWSAGGGGGREQVRGEDGGLAVVGAAPVTQLSCHEGSAQSTPDACDGEDGFLPSLIHRLVSVCHAPSSSRLASRLSRIAAWDFFPSHKMLENADLLRRRLGRTLVVRFYDLDPQKPPPPHCHKPCLHEGSTSQSSSFAASVAAAGFFNSTEHPCYLFLTHTDIILVSAFDANYPPSSLWATSNKNSTAFDLAHSEKSSSSRSSRSSSGDCRNDNNVAVSDRESKRGDDAPIYMQHMCVIPRVSLMGIRRSHNTADAGMTALLQLQTRSCRRIWLAFQEASELQHVYMELNSRLRASSGNRFLASAQRNWRMTALTLVAGDVLPTPHTPFYQQVLQNLLAAFADVESRREHKSTASVGPLTAADSADGASLAMAEEEEDLDVGQGALKTLSYSWWLYSPMREYMRQGIPLRQWRLSSVNSRYQHFPSYPAKFVVPCCLNDDALIESASLRARRRVEALSYYHSSTGAGIVRAAQPVAANICASASKVDAVKLYRRACGMQVCTFDLRSRITAYANAVLGGGFSMETGRYCHLSNIHVVREAYEALVAAVLDNNPSFRAVMLAAGKMATSRNDTTASATPFGPSATVEPSAKAAAVWIEHIHRLLRTATDAARLITGISVGDALAPAIPGTAADTLLTVRNAMGGSASPNKWMSSAGGNVGGISDRVIPRSSTVYVWTRAFSAIPFRNRRRSNTDDDDDGTFWRLAQNQKNVQPLPSYTQLDNRKHAQLVIVNCSDGWDRTSQVCALTQLLLDPYFRTVEGFITLLEKEFVSFGHPCLLRSSTLQSHSEAGVGAAVTDGFVVGAHDNHKGPVSENCQSSPILLQFLDAVQQLLRLYPHCFEFTETFLLLIVDLMHAGVIGTFAVNCEGDVLRWGVEQQTLSLSQFCAVLFATTIRTGSNPLVETTENGEGSNEVEESTGCGSPASSAVPLRCFYRSCGGGATLPGVGCGPADSAPRRIPVSYDAMCHSGLLNSHFSLADNKLLFGPLVDVVRPLQLQLWDRFFLRHSFWCERAAKLRQFSEQSSSTVYAALVAATGTTMAAPSVASASATAPTLPLVQGDRRPHTTPTVVSRPTNLGDVPSLRMHHAVAASPQPNMARRTSAGGISTSPPRGMQSNPTLTGGSADVSRGGNLFVPCTLHPDASCGSLAAFSSSSLCAGVQSLEHLQKLPSTSLHPRGATGPISTVGNAMSDHCNPLADGVVSKRQSLTTLPSGVESLGSPAYVGLDEARCARQKTALAEPAGAQVHSYNALLDVLDQAFD</sequence>
<dbReference type="SUPFAM" id="SSF52799">
    <property type="entry name" value="(Phosphotyrosine protein) phosphatases II"/>
    <property type="match status" value="2"/>
</dbReference>
<feature type="compositionally biased region" description="Polar residues" evidence="3">
    <location>
        <begin position="1608"/>
        <end position="1626"/>
    </location>
</feature>
<feature type="region of interest" description="Disordered" evidence="3">
    <location>
        <begin position="433"/>
        <end position="464"/>
    </location>
</feature>
<gene>
    <name evidence="5" type="ORF">TRSC58_06947</name>
</gene>
<dbReference type="PANTHER" id="PTHR10807:SF128">
    <property type="entry name" value="PHOSPHATIDYLINOSITOL-3,5-BISPHOSPHATE 3-PHOSPHATASE"/>
    <property type="match status" value="1"/>
</dbReference>
<dbReference type="GO" id="GO:0005737">
    <property type="term" value="C:cytoplasm"/>
    <property type="evidence" value="ECO:0007669"/>
    <property type="project" value="TreeGrafter"/>
</dbReference>
<dbReference type="Proteomes" id="UP000031737">
    <property type="component" value="Unassembled WGS sequence"/>
</dbReference>
<dbReference type="OrthoDB" id="271628at2759"/>
<feature type="region of interest" description="Disordered" evidence="3">
    <location>
        <begin position="1596"/>
        <end position="1626"/>
    </location>
</feature>
<dbReference type="InterPro" id="IPR010569">
    <property type="entry name" value="Myotubularin-like_Pase_dom"/>
</dbReference>
<feature type="compositionally biased region" description="Low complexity" evidence="3">
    <location>
        <begin position="439"/>
        <end position="449"/>
    </location>
</feature>
<dbReference type="InterPro" id="IPR030564">
    <property type="entry name" value="Myotubularin"/>
</dbReference>
<dbReference type="EMBL" id="AUPL01006947">
    <property type="protein sequence ID" value="ESL05406.1"/>
    <property type="molecule type" value="Genomic_DNA"/>
</dbReference>
<evidence type="ECO:0000256" key="1">
    <source>
        <dbReference type="PIRSR" id="PIRSR630564-1"/>
    </source>
</evidence>
<reference evidence="5 6" key="1">
    <citation type="submission" date="2013-07" db="EMBL/GenBank/DDBJ databases">
        <authorList>
            <person name="Stoco P.H."/>
            <person name="Wagner G."/>
            <person name="Gerber A."/>
            <person name="Zaha A."/>
            <person name="Thompson C."/>
            <person name="Bartholomeu D.C."/>
            <person name="Luckemeyer D.D."/>
            <person name="Bahia D."/>
            <person name="Loreto E."/>
            <person name="Prestes E.B."/>
            <person name="Lima F.M."/>
            <person name="Rodrigues-Luiz G."/>
            <person name="Vallejo G.A."/>
            <person name="Filho J.F."/>
            <person name="Monteiro K.M."/>
            <person name="Tyler K.M."/>
            <person name="de Almeida L.G."/>
            <person name="Ortiz M.F."/>
            <person name="Siervo M.A."/>
            <person name="de Moraes M.H."/>
            <person name="Cunha O.L."/>
            <person name="Mendonca-Neto R."/>
            <person name="Silva R."/>
            <person name="Teixeira S.M."/>
            <person name="Murta S.M."/>
            <person name="Sincero T.C."/>
            <person name="Mendes T.A."/>
            <person name="Urmenyi T.P."/>
            <person name="Silva V.G."/>
            <person name="da Rocha W.D."/>
            <person name="Andersson B."/>
            <person name="Romanha A.J."/>
            <person name="Steindel M."/>
            <person name="de Vasconcelos A.T."/>
            <person name="Grisard E.C."/>
        </authorList>
    </citation>
    <scope>NUCLEOTIDE SEQUENCE [LARGE SCALE GENOMIC DNA]</scope>
    <source>
        <strain evidence="5 6">SC58</strain>
    </source>
</reference>
<comment type="caution">
    <text evidence="5">The sequence shown here is derived from an EMBL/GenBank/DDBJ whole genome shotgun (WGS) entry which is preliminary data.</text>
</comment>
<accession>A0A061IU54</accession>